<dbReference type="Proteomes" id="UP000838412">
    <property type="component" value="Chromosome 11"/>
</dbReference>
<gene>
    <name evidence="1" type="primary">Hypp5887</name>
    <name evidence="1" type="ORF">BLAG_LOCUS4005</name>
</gene>
<accession>A0A8J9VGF0</accession>
<name>A0A8J9VGF0_BRALA</name>
<evidence type="ECO:0000313" key="1">
    <source>
        <dbReference type="EMBL" id="CAH1239836.1"/>
    </source>
</evidence>
<reference evidence="1" key="1">
    <citation type="submission" date="2022-01" db="EMBL/GenBank/DDBJ databases">
        <authorList>
            <person name="Braso-Vives M."/>
        </authorList>
    </citation>
    <scope>NUCLEOTIDE SEQUENCE</scope>
</reference>
<dbReference type="AlphaFoldDB" id="A0A8J9VGF0"/>
<dbReference type="EMBL" id="OV696696">
    <property type="protein sequence ID" value="CAH1239836.1"/>
    <property type="molecule type" value="Genomic_DNA"/>
</dbReference>
<evidence type="ECO:0000313" key="2">
    <source>
        <dbReference type="Proteomes" id="UP000838412"/>
    </source>
</evidence>
<protein>
    <submittedName>
        <fullName evidence="1">Hypp5887 protein</fullName>
    </submittedName>
</protein>
<organism evidence="1 2">
    <name type="scientific">Branchiostoma lanceolatum</name>
    <name type="common">Common lancelet</name>
    <name type="synonym">Amphioxus lanceolatum</name>
    <dbReference type="NCBI Taxonomy" id="7740"/>
    <lineage>
        <taxon>Eukaryota</taxon>
        <taxon>Metazoa</taxon>
        <taxon>Chordata</taxon>
        <taxon>Cephalochordata</taxon>
        <taxon>Leptocardii</taxon>
        <taxon>Amphioxiformes</taxon>
        <taxon>Branchiostomatidae</taxon>
        <taxon>Branchiostoma</taxon>
    </lineage>
</organism>
<proteinExistence type="predicted"/>
<keyword evidence="2" id="KW-1185">Reference proteome</keyword>
<sequence>MNAFYLRCSRSVYAHVRTDLLPPTPICPAQEESVYWKIVIVGGAGRGDGGSIQWLLLAERWTGSLSEPGAQQSRWGDHVASVTNVRVHGGPRHLVDSAGSSTDFRQVSV</sequence>